<name>A0A4U5P1W2_STECR</name>
<dbReference type="GO" id="GO:0005930">
    <property type="term" value="C:axoneme"/>
    <property type="evidence" value="ECO:0007669"/>
    <property type="project" value="TreeGrafter"/>
</dbReference>
<keyword evidence="4" id="KW-1185">Reference proteome</keyword>
<comment type="caution">
    <text evidence="3">The sequence shown here is derived from an EMBL/GenBank/DDBJ whole genome shotgun (WGS) entry which is preliminary data.</text>
</comment>
<dbReference type="InterPro" id="IPR056419">
    <property type="entry name" value="GAE_BBS1"/>
</dbReference>
<dbReference type="InterPro" id="IPR028784">
    <property type="entry name" value="BBS1"/>
</dbReference>
<dbReference type="PANTHER" id="PTHR20870">
    <property type="entry name" value="BARDET-BIEDL SYNDROME 1 PROTEIN"/>
    <property type="match status" value="1"/>
</dbReference>
<sequence>MFSSNGNSLSKLHGVDISDHWIFVLADNKVRLNSEPECVVFSNFYGDGDYKLIVADKGTNRFNRTLMVIKDVTTIGLYPLTEMPSGIVSFSTEIQFKDDPIVASIAVATSTSVLIFKNLKPFYKYSPPALDPNPDEKKAWEKFDDRYINPAQLHLILSKIKETIGMSSLSGRSQNYLVLPESDRDEFLNAFSGKPLNRPQTISAMTSLKKSSLDLDTSVAFVIATETGHIYIVDPSAYHVLAHVKIPSAPVFLVTYGVYNDNYKIAVVTRDSEVFIMKRGTVSEKPVISTATDIVSACMVKKLLILACIDYTVSFYTLKGALHHRMQLDKPVIGLEPFFYASKQYSGVFVVHQKEIKLYTDLNLVDTIRTQKPIKWIKFGKYGREDGNLVIGFQGRGLAIATFRRTADLEAVSKARQMMANVPQKKSAFIPKKTELYIVNTVRERQNAEQMHAIYQRDLLMLKLDTAKTYNNLVSNPTAKTDTVKAHESVEFTVDVNGFGPEFVVRSTVKSKLSMDPNITRSIVIQYDSKIYKVPESLICLPPLIHGHTYNFSAKVTVLHPEAFQSQDIRVLLVEKGRSVALSMVVVTMPISELPMFD</sequence>
<dbReference type="EMBL" id="AZBU02000003">
    <property type="protein sequence ID" value="TKR89691.1"/>
    <property type="molecule type" value="Genomic_DNA"/>
</dbReference>
<gene>
    <name evidence="3" type="ORF">L596_013755</name>
</gene>
<reference evidence="3 4" key="1">
    <citation type="journal article" date="2015" name="Genome Biol.">
        <title>Comparative genomics of Steinernema reveals deeply conserved gene regulatory networks.</title>
        <authorList>
            <person name="Dillman A.R."/>
            <person name="Macchietto M."/>
            <person name="Porter C.F."/>
            <person name="Rogers A."/>
            <person name="Williams B."/>
            <person name="Antoshechkin I."/>
            <person name="Lee M.M."/>
            <person name="Goodwin Z."/>
            <person name="Lu X."/>
            <person name="Lewis E.E."/>
            <person name="Goodrich-Blair H."/>
            <person name="Stock S.P."/>
            <person name="Adams B.J."/>
            <person name="Sternberg P.W."/>
            <person name="Mortazavi A."/>
        </authorList>
    </citation>
    <scope>NUCLEOTIDE SEQUENCE [LARGE SCALE GENOMIC DNA]</scope>
    <source>
        <strain evidence="3 4">ALL</strain>
    </source>
</reference>
<dbReference type="GO" id="GO:0034464">
    <property type="term" value="C:BBSome"/>
    <property type="evidence" value="ECO:0007669"/>
    <property type="project" value="InterPro"/>
</dbReference>
<dbReference type="STRING" id="34508.A0A4U5P1W2"/>
<dbReference type="PANTHER" id="PTHR20870:SF0">
    <property type="entry name" value="BARDET-BIEDL SYNDROME 1 PROTEIN"/>
    <property type="match status" value="1"/>
</dbReference>
<dbReference type="Pfam" id="PF14779">
    <property type="entry name" value="BBS1"/>
    <property type="match status" value="1"/>
</dbReference>
<dbReference type="InterPro" id="IPR032728">
    <property type="entry name" value="BBS1_N"/>
</dbReference>
<proteinExistence type="predicted"/>
<dbReference type="SUPFAM" id="SSF50998">
    <property type="entry name" value="Quinoprotein alcohol dehydrogenase-like"/>
    <property type="match status" value="1"/>
</dbReference>
<feature type="domain" description="Bardet-Biedl syndrome 1 protein GAE" evidence="2">
    <location>
        <begin position="492"/>
        <end position="593"/>
    </location>
</feature>
<accession>A0A4U5P1W2</accession>
<dbReference type="Pfam" id="PF23304">
    <property type="entry name" value="GAE_BBS1"/>
    <property type="match status" value="1"/>
</dbReference>
<reference evidence="3 4" key="2">
    <citation type="journal article" date="2019" name="G3 (Bethesda)">
        <title>Hybrid Assembly of the Genome of the Entomopathogenic Nematode Steinernema carpocapsae Identifies the X-Chromosome.</title>
        <authorList>
            <person name="Serra L."/>
            <person name="Macchietto M."/>
            <person name="Macias-Munoz A."/>
            <person name="McGill C.J."/>
            <person name="Rodriguez I.M."/>
            <person name="Rodriguez B."/>
            <person name="Murad R."/>
            <person name="Mortazavi A."/>
        </authorList>
    </citation>
    <scope>NUCLEOTIDE SEQUENCE [LARGE SCALE GENOMIC DNA]</scope>
    <source>
        <strain evidence="3 4">ALL</strain>
    </source>
</reference>
<dbReference type="OrthoDB" id="10259809at2759"/>
<organism evidence="3 4">
    <name type="scientific">Steinernema carpocapsae</name>
    <name type="common">Entomopathogenic nematode</name>
    <dbReference type="NCBI Taxonomy" id="34508"/>
    <lineage>
        <taxon>Eukaryota</taxon>
        <taxon>Metazoa</taxon>
        <taxon>Ecdysozoa</taxon>
        <taxon>Nematoda</taxon>
        <taxon>Chromadorea</taxon>
        <taxon>Rhabditida</taxon>
        <taxon>Tylenchina</taxon>
        <taxon>Panagrolaimomorpha</taxon>
        <taxon>Strongyloidoidea</taxon>
        <taxon>Steinernematidae</taxon>
        <taxon>Steinernema</taxon>
    </lineage>
</organism>
<feature type="domain" description="Bardet-Biedl syndrome 1 N-terminal" evidence="1">
    <location>
        <begin position="21"/>
        <end position="278"/>
    </location>
</feature>
<dbReference type="GO" id="GO:0005113">
    <property type="term" value="F:patched binding"/>
    <property type="evidence" value="ECO:0007669"/>
    <property type="project" value="TreeGrafter"/>
</dbReference>
<dbReference type="AlphaFoldDB" id="A0A4U5P1W2"/>
<dbReference type="InterPro" id="IPR011047">
    <property type="entry name" value="Quinoprotein_ADH-like_sf"/>
</dbReference>
<protein>
    <submittedName>
        <fullName evidence="3">Uncharacterized protein</fullName>
    </submittedName>
</protein>
<dbReference type="GO" id="GO:0005813">
    <property type="term" value="C:centrosome"/>
    <property type="evidence" value="ECO:0007669"/>
    <property type="project" value="TreeGrafter"/>
</dbReference>
<dbReference type="GO" id="GO:0061512">
    <property type="term" value="P:protein localization to cilium"/>
    <property type="evidence" value="ECO:0007669"/>
    <property type="project" value="TreeGrafter"/>
</dbReference>
<evidence type="ECO:0000259" key="2">
    <source>
        <dbReference type="Pfam" id="PF23304"/>
    </source>
</evidence>
<dbReference type="GO" id="GO:1905515">
    <property type="term" value="P:non-motile cilium assembly"/>
    <property type="evidence" value="ECO:0007669"/>
    <property type="project" value="InterPro"/>
</dbReference>
<dbReference type="GO" id="GO:0005119">
    <property type="term" value="F:smoothened binding"/>
    <property type="evidence" value="ECO:0007669"/>
    <property type="project" value="TreeGrafter"/>
</dbReference>
<dbReference type="Proteomes" id="UP000298663">
    <property type="component" value="Unassembled WGS sequence"/>
</dbReference>
<evidence type="ECO:0000313" key="3">
    <source>
        <dbReference type="EMBL" id="TKR89691.1"/>
    </source>
</evidence>
<evidence type="ECO:0000259" key="1">
    <source>
        <dbReference type="Pfam" id="PF14779"/>
    </source>
</evidence>
<evidence type="ECO:0000313" key="4">
    <source>
        <dbReference type="Proteomes" id="UP000298663"/>
    </source>
</evidence>